<dbReference type="AlphaFoldDB" id="A0A9W8ZBX2"/>
<sequence length="63" mass="7480">MPGRRRARLNLHPDMKTLQLLSRQIREEIAPWIHSQNLIQFIYYSLPTILQQIGPQKARLTKT</sequence>
<name>A0A9W8ZBX2_9PLEO</name>
<protein>
    <submittedName>
        <fullName evidence="1">Uncharacterized protein</fullName>
    </submittedName>
</protein>
<proteinExistence type="predicted"/>
<organism evidence="1 2">
    <name type="scientific">Didymella pomorum</name>
    <dbReference type="NCBI Taxonomy" id="749634"/>
    <lineage>
        <taxon>Eukaryota</taxon>
        <taxon>Fungi</taxon>
        <taxon>Dikarya</taxon>
        <taxon>Ascomycota</taxon>
        <taxon>Pezizomycotina</taxon>
        <taxon>Dothideomycetes</taxon>
        <taxon>Pleosporomycetidae</taxon>
        <taxon>Pleosporales</taxon>
        <taxon>Pleosporineae</taxon>
        <taxon>Didymellaceae</taxon>
        <taxon>Didymella</taxon>
    </lineage>
</organism>
<gene>
    <name evidence="1" type="ORF">N0V91_005903</name>
</gene>
<evidence type="ECO:0000313" key="1">
    <source>
        <dbReference type="EMBL" id="KAJ4404382.1"/>
    </source>
</evidence>
<comment type="caution">
    <text evidence="1">The sequence shown here is derived from an EMBL/GenBank/DDBJ whole genome shotgun (WGS) entry which is preliminary data.</text>
</comment>
<reference evidence="1" key="1">
    <citation type="submission" date="2022-10" db="EMBL/GenBank/DDBJ databases">
        <title>Tapping the CABI collections for fungal endophytes: first genome assemblies for Collariella, Neodidymelliopsis, Ascochyta clinopodiicola, Didymella pomorum, Didymosphaeria variabile, Neocosmospora piperis and Neocucurbitaria cava.</title>
        <authorList>
            <person name="Hill R."/>
        </authorList>
    </citation>
    <scope>NUCLEOTIDE SEQUENCE</scope>
    <source>
        <strain evidence="1">IMI 355091</strain>
    </source>
</reference>
<dbReference type="EMBL" id="JAPEVA010000043">
    <property type="protein sequence ID" value="KAJ4404382.1"/>
    <property type="molecule type" value="Genomic_DNA"/>
</dbReference>
<evidence type="ECO:0000313" key="2">
    <source>
        <dbReference type="Proteomes" id="UP001140510"/>
    </source>
</evidence>
<accession>A0A9W8ZBX2</accession>
<dbReference type="Proteomes" id="UP001140510">
    <property type="component" value="Unassembled WGS sequence"/>
</dbReference>
<keyword evidence="2" id="KW-1185">Reference proteome</keyword>